<accession>A0A6A5KH18</accession>
<dbReference type="EMBL" id="ML975312">
    <property type="protein sequence ID" value="KAF1833774.1"/>
    <property type="molecule type" value="Genomic_DNA"/>
</dbReference>
<gene>
    <name evidence="1" type="ORF">BDW02DRAFT_359737</name>
</gene>
<evidence type="ECO:0000313" key="1">
    <source>
        <dbReference type="EMBL" id="KAF1833774.1"/>
    </source>
</evidence>
<dbReference type="AlphaFoldDB" id="A0A6A5KH18"/>
<dbReference type="Proteomes" id="UP000800040">
    <property type="component" value="Unassembled WGS sequence"/>
</dbReference>
<organism evidence="1 2">
    <name type="scientific">Decorospora gaudefroyi</name>
    <dbReference type="NCBI Taxonomy" id="184978"/>
    <lineage>
        <taxon>Eukaryota</taxon>
        <taxon>Fungi</taxon>
        <taxon>Dikarya</taxon>
        <taxon>Ascomycota</taxon>
        <taxon>Pezizomycotina</taxon>
        <taxon>Dothideomycetes</taxon>
        <taxon>Pleosporomycetidae</taxon>
        <taxon>Pleosporales</taxon>
        <taxon>Pleosporineae</taxon>
        <taxon>Pleosporaceae</taxon>
        <taxon>Decorospora</taxon>
    </lineage>
</organism>
<protein>
    <submittedName>
        <fullName evidence="1">Uncharacterized protein</fullName>
    </submittedName>
</protein>
<keyword evidence="2" id="KW-1185">Reference proteome</keyword>
<reference evidence="1" key="1">
    <citation type="submission" date="2020-01" db="EMBL/GenBank/DDBJ databases">
        <authorList>
            <consortium name="DOE Joint Genome Institute"/>
            <person name="Haridas S."/>
            <person name="Albert R."/>
            <person name="Binder M."/>
            <person name="Bloem J."/>
            <person name="Labutti K."/>
            <person name="Salamov A."/>
            <person name="Andreopoulos B."/>
            <person name="Baker S.E."/>
            <person name="Barry K."/>
            <person name="Bills G."/>
            <person name="Bluhm B.H."/>
            <person name="Cannon C."/>
            <person name="Castanera R."/>
            <person name="Culley D.E."/>
            <person name="Daum C."/>
            <person name="Ezra D."/>
            <person name="Gonzalez J.B."/>
            <person name="Henrissat B."/>
            <person name="Kuo A."/>
            <person name="Liang C."/>
            <person name="Lipzen A."/>
            <person name="Lutzoni F."/>
            <person name="Magnuson J."/>
            <person name="Mondo S."/>
            <person name="Nolan M."/>
            <person name="Ohm R."/>
            <person name="Pangilinan J."/>
            <person name="Park H.-J."/>
            <person name="Ramirez L."/>
            <person name="Alfaro M."/>
            <person name="Sun H."/>
            <person name="Tritt A."/>
            <person name="Yoshinaga Y."/>
            <person name="Zwiers L.-H."/>
            <person name="Turgeon B.G."/>
            <person name="Goodwin S.B."/>
            <person name="Spatafora J.W."/>
            <person name="Crous P.W."/>
            <person name="Grigoriev I.V."/>
        </authorList>
    </citation>
    <scope>NUCLEOTIDE SEQUENCE</scope>
    <source>
        <strain evidence="1">P77</strain>
    </source>
</reference>
<name>A0A6A5KH18_9PLEO</name>
<sequence length="107" mass="11792">MGMVAIGSRVTVLVGELQARARGTPLCTVKRGRRVIVARFCRTLVRLGTFGTLSIQVCSVSLILDSKVSCFQLVCGKLSTHRDFLLGSFNDSSRFDDDILQLKDQKN</sequence>
<evidence type="ECO:0000313" key="2">
    <source>
        <dbReference type="Proteomes" id="UP000800040"/>
    </source>
</evidence>
<proteinExistence type="predicted"/>